<keyword evidence="1" id="KW-0812">Transmembrane</keyword>
<dbReference type="STRING" id="690879.TSACC_23120"/>
<feature type="transmembrane region" description="Helical" evidence="1">
    <location>
        <begin position="21"/>
        <end position="43"/>
    </location>
</feature>
<keyword evidence="3" id="KW-1185">Reference proteome</keyword>
<dbReference type="AlphaFoldDB" id="A0A146GDV9"/>
<dbReference type="RefSeq" id="WP_075080300.1">
    <property type="nucleotide sequence ID" value="NZ_BDCO01000002.1"/>
</dbReference>
<sequence>MKSPGLMALRQRRRAFSLVEVVIALGIVSFAMMGIVGLIAVGMNTFRASIDTSVQSRIAQKAISDAVLTDFSKLQAYEAYFDESGRPVSAGDEQRVYTMGVTLANLTNSITQSLSPDVAKNVVVTIRNRTRPDEVKTIATVVVKND</sequence>
<accession>A0A146GDV9</accession>
<comment type="caution">
    <text evidence="2">The sequence shown here is derived from an EMBL/GenBank/DDBJ whole genome shotgun (WGS) entry which is preliminary data.</text>
</comment>
<keyword evidence="1" id="KW-0472">Membrane</keyword>
<name>A0A146GDV9_TERSA</name>
<dbReference type="Proteomes" id="UP000076023">
    <property type="component" value="Unassembled WGS sequence"/>
</dbReference>
<dbReference type="InParanoid" id="A0A146GDV9"/>
<dbReference type="Pfam" id="PF07963">
    <property type="entry name" value="N_methyl"/>
    <property type="match status" value="1"/>
</dbReference>
<dbReference type="InterPro" id="IPR019838">
    <property type="entry name" value="Verru/Chthon_B"/>
</dbReference>
<proteinExistence type="predicted"/>
<dbReference type="OrthoDB" id="194209at2"/>
<dbReference type="InterPro" id="IPR012902">
    <property type="entry name" value="N_methyl_site"/>
</dbReference>
<evidence type="ECO:0000313" key="2">
    <source>
        <dbReference type="EMBL" id="GAT34688.1"/>
    </source>
</evidence>
<protein>
    <submittedName>
        <fullName evidence="2">Verru_Chthon cassette protein B</fullName>
    </submittedName>
</protein>
<evidence type="ECO:0000313" key="3">
    <source>
        <dbReference type="Proteomes" id="UP000076023"/>
    </source>
</evidence>
<keyword evidence="1" id="KW-1133">Transmembrane helix</keyword>
<dbReference type="EMBL" id="BDCO01000002">
    <property type="protein sequence ID" value="GAT34688.1"/>
    <property type="molecule type" value="Genomic_DNA"/>
</dbReference>
<gene>
    <name evidence="2" type="ORF">TSACC_23120</name>
</gene>
<dbReference type="NCBIfam" id="TIGR02598">
    <property type="entry name" value="Verru_Chthon cassette protein B"/>
    <property type="match status" value="1"/>
</dbReference>
<reference evidence="3" key="1">
    <citation type="journal article" date="2017" name="Genome Announc.">
        <title>Draft Genome Sequence of Terrimicrobium sacchariphilum NM-5T, a Facultative Anaerobic Soil Bacterium of the Class Spartobacteria.</title>
        <authorList>
            <person name="Qiu Y.L."/>
            <person name="Tourlousse D.M."/>
            <person name="Matsuura N."/>
            <person name="Ohashi A."/>
            <person name="Sekiguchi Y."/>
        </authorList>
    </citation>
    <scope>NUCLEOTIDE SEQUENCE [LARGE SCALE GENOMIC DNA]</scope>
    <source>
        <strain evidence="3">NM-5</strain>
    </source>
</reference>
<evidence type="ECO:0000256" key="1">
    <source>
        <dbReference type="SAM" id="Phobius"/>
    </source>
</evidence>
<organism evidence="2 3">
    <name type="scientific">Terrimicrobium sacchariphilum</name>
    <dbReference type="NCBI Taxonomy" id="690879"/>
    <lineage>
        <taxon>Bacteria</taxon>
        <taxon>Pseudomonadati</taxon>
        <taxon>Verrucomicrobiota</taxon>
        <taxon>Terrimicrobiia</taxon>
        <taxon>Terrimicrobiales</taxon>
        <taxon>Terrimicrobiaceae</taxon>
        <taxon>Terrimicrobium</taxon>
    </lineage>
</organism>